<name>A0A6L8M090_9VIBR</name>
<dbReference type="AlphaFoldDB" id="A0A6L8M090"/>
<dbReference type="CDD" id="cd11615">
    <property type="entry name" value="SAF_NeuB_like"/>
    <property type="match status" value="1"/>
</dbReference>
<evidence type="ECO:0000313" key="3">
    <source>
        <dbReference type="Proteomes" id="UP000478571"/>
    </source>
</evidence>
<dbReference type="Proteomes" id="UP000478571">
    <property type="component" value="Unassembled WGS sequence"/>
</dbReference>
<sequence>MKETYIIAELGNTHEGSLGLAKCFIKAAAQTGVDAVKMQTHIFEAESLPDAPNPPYFKDESRKEYFERTAFSLEDWRELKRYSQEELHIDFFSSPFSLEAVELLEAVGVSTYKIASGEVNNLPLLERVARTGKRVLLSSGMSSWLELDQAVETLKENGCNDLVVLQCTSEYPCPPESAGLNILEELKNRYDDIEVGYSDHTLGVAVPLAAVIKGATVVEKHFTLSKKMYGSDAMNSTEPDEFKRLVQEIRQVDIALNCDVNKDQKVASLGGMKITFEKSIVAEKDLDPSHKLTIEDLAFKKPGDGIPAKEYKSLLGKKLKCKVHKNHKFNWDDVC</sequence>
<organism evidence="2 3">
    <name type="scientific">Vibrio tetraodonis subsp. pristinus</name>
    <dbReference type="NCBI Taxonomy" id="2695891"/>
    <lineage>
        <taxon>Bacteria</taxon>
        <taxon>Pseudomonadati</taxon>
        <taxon>Pseudomonadota</taxon>
        <taxon>Gammaproteobacteria</taxon>
        <taxon>Vibrionales</taxon>
        <taxon>Vibrionaceae</taxon>
        <taxon>Vibrio</taxon>
    </lineage>
</organism>
<evidence type="ECO:0000313" key="2">
    <source>
        <dbReference type="EMBL" id="MYM60756.1"/>
    </source>
</evidence>
<accession>A0A6L8M090</accession>
<dbReference type="SUPFAM" id="SSF51269">
    <property type="entry name" value="AFP III-like domain"/>
    <property type="match status" value="1"/>
</dbReference>
<dbReference type="Gene3D" id="3.20.20.70">
    <property type="entry name" value="Aldolase class I"/>
    <property type="match status" value="1"/>
</dbReference>
<proteinExistence type="predicted"/>
<evidence type="ECO:0000259" key="1">
    <source>
        <dbReference type="PROSITE" id="PS50844"/>
    </source>
</evidence>
<dbReference type="GO" id="GO:0047444">
    <property type="term" value="F:N-acylneuraminate-9-phosphate synthase activity"/>
    <property type="evidence" value="ECO:0007669"/>
    <property type="project" value="TreeGrafter"/>
</dbReference>
<dbReference type="Gene3D" id="3.90.1210.10">
    <property type="entry name" value="Antifreeze-like/N-acetylneuraminic acid synthase C-terminal domain"/>
    <property type="match status" value="1"/>
</dbReference>
<dbReference type="InterPro" id="IPR006190">
    <property type="entry name" value="SAF_AFP_Neu5Ac"/>
</dbReference>
<dbReference type="PANTHER" id="PTHR42966">
    <property type="entry name" value="N-ACETYLNEURAMINATE SYNTHASE"/>
    <property type="match status" value="1"/>
</dbReference>
<dbReference type="SUPFAM" id="SSF51569">
    <property type="entry name" value="Aldolase"/>
    <property type="match status" value="1"/>
</dbReference>
<dbReference type="InterPro" id="IPR013132">
    <property type="entry name" value="PseI/NeuA/B-like_N"/>
</dbReference>
<dbReference type="InterPro" id="IPR051690">
    <property type="entry name" value="PseI-like"/>
</dbReference>
<dbReference type="Pfam" id="PF08666">
    <property type="entry name" value="SAF"/>
    <property type="match status" value="1"/>
</dbReference>
<dbReference type="InterPro" id="IPR057736">
    <property type="entry name" value="SAF_PseI/NeuA/NeuB"/>
</dbReference>
<gene>
    <name evidence="2" type="ORF">GTG28_16120</name>
</gene>
<comment type="caution">
    <text evidence="2">The sequence shown here is derived from an EMBL/GenBank/DDBJ whole genome shotgun (WGS) entry which is preliminary data.</text>
</comment>
<dbReference type="RefSeq" id="WP_160931667.1">
    <property type="nucleotide sequence ID" value="NZ_WWEU01000006.1"/>
</dbReference>
<reference evidence="2 3" key="1">
    <citation type="submission" date="2020-01" db="EMBL/GenBank/DDBJ databases">
        <title>Draft Genome Sequence of Vibrio sp. strain OCN044, Isolated from a Healthy Coral at Palmyra Atoll.</title>
        <authorList>
            <person name="Videau P."/>
            <person name="Loughran R."/>
            <person name="Esquivel A."/>
            <person name="Deadmond M."/>
            <person name="Paddock B.E."/>
            <person name="Saw J.H."/>
            <person name="Ushijima B."/>
        </authorList>
    </citation>
    <scope>NUCLEOTIDE SEQUENCE [LARGE SCALE GENOMIC DNA]</scope>
    <source>
        <strain evidence="2 3">OCN044</strain>
    </source>
</reference>
<dbReference type="InterPro" id="IPR036732">
    <property type="entry name" value="AFP_Neu5c_C_sf"/>
</dbReference>
<protein>
    <submittedName>
        <fullName evidence="2">N-acetylneuraminate synthase</fullName>
    </submittedName>
</protein>
<dbReference type="GO" id="GO:0016051">
    <property type="term" value="P:carbohydrate biosynthetic process"/>
    <property type="evidence" value="ECO:0007669"/>
    <property type="project" value="InterPro"/>
</dbReference>
<dbReference type="InterPro" id="IPR013974">
    <property type="entry name" value="SAF"/>
</dbReference>
<dbReference type="PROSITE" id="PS50844">
    <property type="entry name" value="AFP_LIKE"/>
    <property type="match status" value="1"/>
</dbReference>
<keyword evidence="3" id="KW-1185">Reference proteome</keyword>
<dbReference type="Pfam" id="PF03102">
    <property type="entry name" value="NeuB"/>
    <property type="match status" value="1"/>
</dbReference>
<dbReference type="InterPro" id="IPR013785">
    <property type="entry name" value="Aldolase_TIM"/>
</dbReference>
<dbReference type="PANTHER" id="PTHR42966:SF1">
    <property type="entry name" value="SIALIC ACID SYNTHASE"/>
    <property type="match status" value="1"/>
</dbReference>
<dbReference type="EMBL" id="WWEU01000006">
    <property type="protein sequence ID" value="MYM60756.1"/>
    <property type="molecule type" value="Genomic_DNA"/>
</dbReference>
<feature type="domain" description="AFP-like" evidence="1">
    <location>
        <begin position="279"/>
        <end position="335"/>
    </location>
</feature>